<dbReference type="CDD" id="cd06225">
    <property type="entry name" value="HAMP"/>
    <property type="match status" value="1"/>
</dbReference>
<dbReference type="Pfam" id="PF00672">
    <property type="entry name" value="HAMP"/>
    <property type="match status" value="1"/>
</dbReference>
<dbReference type="PANTHER" id="PTHR32089">
    <property type="entry name" value="METHYL-ACCEPTING CHEMOTAXIS PROTEIN MCPB"/>
    <property type="match status" value="1"/>
</dbReference>
<dbReference type="GO" id="GO:0007165">
    <property type="term" value="P:signal transduction"/>
    <property type="evidence" value="ECO:0007669"/>
    <property type="project" value="UniProtKB-KW"/>
</dbReference>
<keyword evidence="2" id="KW-1003">Cell membrane</keyword>
<dbReference type="Proteomes" id="UP000553776">
    <property type="component" value="Unassembled WGS sequence"/>
</dbReference>
<keyword evidence="4 6" id="KW-0807">Transducer</keyword>
<evidence type="ECO:0000256" key="3">
    <source>
        <dbReference type="ARBA" id="ARBA00023136"/>
    </source>
</evidence>
<keyword evidence="3 8" id="KW-0472">Membrane</keyword>
<dbReference type="PANTHER" id="PTHR32089:SF112">
    <property type="entry name" value="LYSOZYME-LIKE PROTEIN-RELATED"/>
    <property type="match status" value="1"/>
</dbReference>
<evidence type="ECO:0000259" key="9">
    <source>
        <dbReference type="PROSITE" id="PS50111"/>
    </source>
</evidence>
<dbReference type="InterPro" id="IPR004089">
    <property type="entry name" value="MCPsignal_dom"/>
</dbReference>
<evidence type="ECO:0000256" key="7">
    <source>
        <dbReference type="SAM" id="Coils"/>
    </source>
</evidence>
<evidence type="ECO:0000256" key="2">
    <source>
        <dbReference type="ARBA" id="ARBA00022475"/>
    </source>
</evidence>
<keyword evidence="7" id="KW-0175">Coiled coil</keyword>
<evidence type="ECO:0000313" key="12">
    <source>
        <dbReference type="Proteomes" id="UP000553776"/>
    </source>
</evidence>
<evidence type="ECO:0000256" key="5">
    <source>
        <dbReference type="ARBA" id="ARBA00029447"/>
    </source>
</evidence>
<evidence type="ECO:0000256" key="1">
    <source>
        <dbReference type="ARBA" id="ARBA00004236"/>
    </source>
</evidence>
<dbReference type="Gene3D" id="1.10.287.950">
    <property type="entry name" value="Methyl-accepting chemotaxis protein"/>
    <property type="match status" value="1"/>
</dbReference>
<sequence>MVVKFGIVKKMVFGITAVSAVTYGTSAFFLLVLKDWFDFMPNGLFVLLTLIVGVFWTGLFGLLFSKWLLRPLLSLTAAAKQAADGNLSVQVSVGRTNDELAMLSRAFDDMLKRLVSIIHGIRDNSRLTDQHVAELQGAIGEAALRIEAMSRQAEEITAGTGRQSASALTMRSSVEQLCAAAAEMNAEAEGARRRARTMNASVEESETVFRSMADGMRQLAELNREALEVVRRLSEYADKIGSISNVVGDFAEQTHLLALNASIEAARAGEEGRGFVVVAQAVKTLAGQSGSAVKDIRQLLSRIQAEVASAAKHIERQAEVADREARHGERSAASLEVVVREAALVGETVDAIAARLSEQAEQIDGALDEATKVAQVAEAIRLGAQEVSSASQEQTAVMQEIAASSEALRAKSSDLQEQVSFFK</sequence>
<evidence type="ECO:0000256" key="6">
    <source>
        <dbReference type="PROSITE-ProRule" id="PRU00284"/>
    </source>
</evidence>
<feature type="domain" description="Methyl-accepting transducer" evidence="9">
    <location>
        <begin position="138"/>
        <end position="409"/>
    </location>
</feature>
<evidence type="ECO:0000313" key="11">
    <source>
        <dbReference type="EMBL" id="MBB6692284.1"/>
    </source>
</evidence>
<protein>
    <submittedName>
        <fullName evidence="11">Methyl-accepting chemotaxis protein</fullName>
    </submittedName>
</protein>
<proteinExistence type="inferred from homology"/>
<name>A0A841U2T1_9BACL</name>
<evidence type="ECO:0000259" key="10">
    <source>
        <dbReference type="PROSITE" id="PS50885"/>
    </source>
</evidence>
<comment type="caution">
    <text evidence="11">The sequence shown here is derived from an EMBL/GenBank/DDBJ whole genome shotgun (WGS) entry which is preliminary data.</text>
</comment>
<keyword evidence="8" id="KW-1133">Transmembrane helix</keyword>
<gene>
    <name evidence="11" type="ORF">H7B90_12805</name>
</gene>
<feature type="coiled-coil region" evidence="7">
    <location>
        <begin position="174"/>
        <end position="239"/>
    </location>
</feature>
<evidence type="ECO:0000256" key="8">
    <source>
        <dbReference type="SAM" id="Phobius"/>
    </source>
</evidence>
<dbReference type="PROSITE" id="PS50885">
    <property type="entry name" value="HAMP"/>
    <property type="match status" value="1"/>
</dbReference>
<reference evidence="11 12" key="1">
    <citation type="submission" date="2020-08" db="EMBL/GenBank/DDBJ databases">
        <title>Cohnella phylogeny.</title>
        <authorList>
            <person name="Dunlap C."/>
        </authorList>
    </citation>
    <scope>NUCLEOTIDE SEQUENCE [LARGE SCALE GENOMIC DNA]</scope>
    <source>
        <strain evidence="11 12">DSM 25239</strain>
    </source>
</reference>
<organism evidence="11 12">
    <name type="scientific">Cohnella xylanilytica</name>
    <dbReference type="NCBI Taxonomy" id="557555"/>
    <lineage>
        <taxon>Bacteria</taxon>
        <taxon>Bacillati</taxon>
        <taxon>Bacillota</taxon>
        <taxon>Bacilli</taxon>
        <taxon>Bacillales</taxon>
        <taxon>Paenibacillaceae</taxon>
        <taxon>Cohnella</taxon>
    </lineage>
</organism>
<dbReference type="Gene3D" id="6.10.340.10">
    <property type="match status" value="1"/>
</dbReference>
<feature type="transmembrane region" description="Helical" evidence="8">
    <location>
        <begin position="44"/>
        <end position="64"/>
    </location>
</feature>
<dbReference type="PROSITE" id="PS50111">
    <property type="entry name" value="CHEMOTAXIS_TRANSDUC_2"/>
    <property type="match status" value="1"/>
</dbReference>
<dbReference type="SMART" id="SM00283">
    <property type="entry name" value="MA"/>
    <property type="match status" value="1"/>
</dbReference>
<dbReference type="InterPro" id="IPR003660">
    <property type="entry name" value="HAMP_dom"/>
</dbReference>
<dbReference type="AlphaFoldDB" id="A0A841U2T1"/>
<accession>A0A841U2T1</accession>
<comment type="subcellular location">
    <subcellularLocation>
        <location evidence="1">Cell membrane</location>
    </subcellularLocation>
</comment>
<comment type="similarity">
    <text evidence="5">Belongs to the methyl-accepting chemotaxis (MCP) protein family.</text>
</comment>
<dbReference type="SMART" id="SM00304">
    <property type="entry name" value="HAMP"/>
    <property type="match status" value="1"/>
</dbReference>
<dbReference type="GO" id="GO:0005886">
    <property type="term" value="C:plasma membrane"/>
    <property type="evidence" value="ECO:0007669"/>
    <property type="project" value="UniProtKB-SubCell"/>
</dbReference>
<keyword evidence="8" id="KW-0812">Transmembrane</keyword>
<dbReference type="EMBL" id="JACJVR010000051">
    <property type="protein sequence ID" value="MBB6692284.1"/>
    <property type="molecule type" value="Genomic_DNA"/>
</dbReference>
<dbReference type="RefSeq" id="WP_185136275.1">
    <property type="nucleotide sequence ID" value="NZ_JACJVR010000051.1"/>
</dbReference>
<keyword evidence="12" id="KW-1185">Reference proteome</keyword>
<evidence type="ECO:0000256" key="4">
    <source>
        <dbReference type="ARBA" id="ARBA00023224"/>
    </source>
</evidence>
<feature type="transmembrane region" description="Helical" evidence="8">
    <location>
        <begin position="12"/>
        <end position="32"/>
    </location>
</feature>
<feature type="domain" description="HAMP" evidence="10">
    <location>
        <begin position="66"/>
        <end position="119"/>
    </location>
</feature>
<dbReference type="Pfam" id="PF00015">
    <property type="entry name" value="MCPsignal"/>
    <property type="match status" value="1"/>
</dbReference>
<dbReference type="SUPFAM" id="SSF58104">
    <property type="entry name" value="Methyl-accepting chemotaxis protein (MCP) signaling domain"/>
    <property type="match status" value="1"/>
</dbReference>